<evidence type="ECO:0000313" key="3">
    <source>
        <dbReference type="Proteomes" id="UP001497516"/>
    </source>
</evidence>
<accession>A0AAV2D751</accession>
<dbReference type="Gene3D" id="2.160.10.10">
    <property type="entry name" value="Hexapeptide repeat proteins"/>
    <property type="match status" value="1"/>
</dbReference>
<name>A0AAV2D751_9ROSI</name>
<dbReference type="AlphaFoldDB" id="A0AAV2D751"/>
<keyword evidence="3" id="KW-1185">Reference proteome</keyword>
<protein>
    <submittedName>
        <fullName evidence="2">Uncharacterized protein</fullName>
    </submittedName>
</protein>
<gene>
    <name evidence="2" type="ORF">LTRI10_LOCUS11247</name>
</gene>
<dbReference type="PANTHER" id="PTHR42811">
    <property type="entry name" value="SERINE ACETYLTRANSFERASE"/>
    <property type="match status" value="1"/>
</dbReference>
<organism evidence="2 3">
    <name type="scientific">Linum trigynum</name>
    <dbReference type="NCBI Taxonomy" id="586398"/>
    <lineage>
        <taxon>Eukaryota</taxon>
        <taxon>Viridiplantae</taxon>
        <taxon>Streptophyta</taxon>
        <taxon>Embryophyta</taxon>
        <taxon>Tracheophyta</taxon>
        <taxon>Spermatophyta</taxon>
        <taxon>Magnoliopsida</taxon>
        <taxon>eudicotyledons</taxon>
        <taxon>Gunneridae</taxon>
        <taxon>Pentapetalae</taxon>
        <taxon>rosids</taxon>
        <taxon>fabids</taxon>
        <taxon>Malpighiales</taxon>
        <taxon>Linaceae</taxon>
        <taxon>Linum</taxon>
    </lineage>
</organism>
<evidence type="ECO:0000313" key="2">
    <source>
        <dbReference type="EMBL" id="CAL1367729.1"/>
    </source>
</evidence>
<reference evidence="2 3" key="1">
    <citation type="submission" date="2024-04" db="EMBL/GenBank/DDBJ databases">
        <authorList>
            <person name="Fracassetti M."/>
        </authorList>
    </citation>
    <scope>NUCLEOTIDE SEQUENCE [LARGE SCALE GENOMIC DNA]</scope>
</reference>
<evidence type="ECO:0000256" key="1">
    <source>
        <dbReference type="SAM" id="MobiDB-lite"/>
    </source>
</evidence>
<dbReference type="SUPFAM" id="SSF51161">
    <property type="entry name" value="Trimeric LpxA-like enzymes"/>
    <property type="match status" value="1"/>
</dbReference>
<proteinExistence type="predicted"/>
<dbReference type="EMBL" id="OZ034815">
    <property type="protein sequence ID" value="CAL1367729.1"/>
    <property type="molecule type" value="Genomic_DNA"/>
</dbReference>
<feature type="region of interest" description="Disordered" evidence="1">
    <location>
        <begin position="87"/>
        <end position="109"/>
    </location>
</feature>
<dbReference type="InterPro" id="IPR011004">
    <property type="entry name" value="Trimer_LpxA-like_sf"/>
</dbReference>
<sequence>MALALQSRVSDFFAVDIHPAARIGKEVLFDHATGVVVGETTVIGNNVSILHHVTLSTAGIEERIWIRFATRQGDLVSPLEVLKPKASSKPEPVVRTRKMRAERARMRPRPSQDLAVVVLEARKS</sequence>
<dbReference type="Proteomes" id="UP001497516">
    <property type="component" value="Chromosome 2"/>
</dbReference>